<name>A0A7C1CDC6_9CREN</name>
<dbReference type="InterPro" id="IPR005358">
    <property type="entry name" value="Puta_zinc/iron-chelating_dom"/>
</dbReference>
<dbReference type="Pfam" id="PF03692">
    <property type="entry name" value="CxxCxxCC"/>
    <property type="match status" value="1"/>
</dbReference>
<protein>
    <submittedName>
        <fullName evidence="1">YkgJ family cysteine cluster protein</fullName>
    </submittedName>
</protein>
<organism evidence="1">
    <name type="scientific">Thermofilum adornatum</name>
    <dbReference type="NCBI Taxonomy" id="1365176"/>
    <lineage>
        <taxon>Archaea</taxon>
        <taxon>Thermoproteota</taxon>
        <taxon>Thermoprotei</taxon>
        <taxon>Thermofilales</taxon>
        <taxon>Thermofilaceae</taxon>
        <taxon>Thermofilum</taxon>
    </lineage>
</organism>
<accession>A0A7C1CDC6</accession>
<dbReference type="PANTHER" id="PTHR35866">
    <property type="entry name" value="PUTATIVE-RELATED"/>
    <property type="match status" value="1"/>
</dbReference>
<proteinExistence type="predicted"/>
<dbReference type="EMBL" id="DSAY01000116">
    <property type="protein sequence ID" value="HDP15397.1"/>
    <property type="molecule type" value="Genomic_DNA"/>
</dbReference>
<dbReference type="PANTHER" id="PTHR35866:SF2">
    <property type="entry name" value="YKGJ FAMILY CYSTEINE CLUSTER PROTEIN"/>
    <property type="match status" value="1"/>
</dbReference>
<gene>
    <name evidence="1" type="ORF">ENN26_06470</name>
</gene>
<comment type="caution">
    <text evidence="1">The sequence shown here is derived from an EMBL/GenBank/DDBJ whole genome shotgun (WGS) entry which is preliminary data.</text>
</comment>
<sequence>METSSRKTPIIHRPWLYCFKCGLCCHATEMILLESDLKRISQYTGLDPEEFSVKKGRFRVLKNVYGRCFFYDQKNGTCRIYAARPIGCSLYPLVLSEDGHVEVDDYCPLSRLIPSYEKRKAKLLGGEILRELFSRG</sequence>
<reference evidence="1" key="1">
    <citation type="journal article" date="2020" name="mSystems">
        <title>Genome- and Community-Level Interaction Insights into Carbon Utilization and Element Cycling Functions of Hydrothermarchaeota in Hydrothermal Sediment.</title>
        <authorList>
            <person name="Zhou Z."/>
            <person name="Liu Y."/>
            <person name="Xu W."/>
            <person name="Pan J."/>
            <person name="Luo Z.H."/>
            <person name="Li M."/>
        </authorList>
    </citation>
    <scope>NUCLEOTIDE SEQUENCE [LARGE SCALE GENOMIC DNA]</scope>
    <source>
        <strain evidence="1">SpSt-116</strain>
    </source>
</reference>
<dbReference type="AlphaFoldDB" id="A0A7C1CDC6"/>
<evidence type="ECO:0000313" key="1">
    <source>
        <dbReference type="EMBL" id="HDP15397.1"/>
    </source>
</evidence>